<accession>A0A1V3IU73</accession>
<comment type="caution">
    <text evidence="1">The sequence shown here is derived from an EMBL/GenBank/DDBJ whole genome shotgun (WGS) entry which is preliminary data.</text>
</comment>
<evidence type="ECO:0000313" key="1">
    <source>
        <dbReference type="EMBL" id="OOF45796.1"/>
    </source>
</evidence>
<dbReference type="RefSeq" id="WP_077419987.1">
    <property type="nucleotide sequence ID" value="NZ_MLHK01000025.1"/>
</dbReference>
<organism evidence="1 2">
    <name type="scientific">Rodentibacter trehalosifermentans</name>
    <dbReference type="NCBI Taxonomy" id="1908263"/>
    <lineage>
        <taxon>Bacteria</taxon>
        <taxon>Pseudomonadati</taxon>
        <taxon>Pseudomonadota</taxon>
        <taxon>Gammaproteobacteria</taxon>
        <taxon>Pasteurellales</taxon>
        <taxon>Pasteurellaceae</taxon>
        <taxon>Rodentibacter</taxon>
    </lineage>
</organism>
<dbReference type="Proteomes" id="UP000188728">
    <property type="component" value="Unassembled WGS sequence"/>
</dbReference>
<dbReference type="InterPro" id="IPR006441">
    <property type="entry name" value="Phage_P2_GpN"/>
</dbReference>
<name>A0A1V3IU73_9PAST</name>
<dbReference type="Pfam" id="PF05125">
    <property type="entry name" value="Phage_cap_P2"/>
    <property type="match status" value="1"/>
</dbReference>
<dbReference type="EMBL" id="MLHK01000025">
    <property type="protein sequence ID" value="OOF45796.1"/>
    <property type="molecule type" value="Genomic_DNA"/>
</dbReference>
<reference evidence="1 2" key="1">
    <citation type="submission" date="2016-10" db="EMBL/GenBank/DDBJ databases">
        <title>Rodentibacter gen. nov. and new species.</title>
        <authorList>
            <person name="Christensen H."/>
        </authorList>
    </citation>
    <scope>NUCLEOTIDE SEQUENCE [LARGE SCALE GENOMIC DNA]</scope>
    <source>
        <strain evidence="1 2">H1983213011</strain>
    </source>
</reference>
<protein>
    <submittedName>
        <fullName evidence="1">Phage major capsid protein, P2 family</fullName>
    </submittedName>
</protein>
<dbReference type="NCBIfam" id="TIGR01551">
    <property type="entry name" value="major_capsid_P2"/>
    <property type="match status" value="1"/>
</dbReference>
<dbReference type="AlphaFoldDB" id="A0A1V3IU73"/>
<evidence type="ECO:0000313" key="2">
    <source>
        <dbReference type="Proteomes" id="UP000188728"/>
    </source>
</evidence>
<proteinExistence type="predicted"/>
<gene>
    <name evidence="1" type="ORF">BKK51_05175</name>
</gene>
<sequence>MNKFTKTKFSHYIAGVATDNGESAAFVASGGQFTVEPSVQQKLENAVLENSDFLKRINVVMVTEMKGATLRLGVLGPVASRTDTNKKARETKDIHSLEENTYSCEQTNFDTHLNYATLDSWAKFPDFAARIGKLKAERIAHDRIMIGFNGSSVATTTDLTANPLLQDVNIGWLHQIETKAAARVMTEETKGSGKIEIGTGKTYKNLDAFVFALKEDFIPAQYRDDTKLVAIMGSDLLADKYFPLINQEKPTEIVAGDTVISQKRVGGLQAVSVPYFPKGTVLITSLDNLSIYVQEGSVRRHLKDTPERNRVEDYLSSNEAYVVENYEAVALAKNITIVDAPAAETTNGATE</sequence>